<dbReference type="Pfam" id="PF13560">
    <property type="entry name" value="HTH_31"/>
    <property type="match status" value="1"/>
</dbReference>
<keyword evidence="3" id="KW-1185">Reference proteome</keyword>
<dbReference type="SUPFAM" id="SSF47413">
    <property type="entry name" value="lambda repressor-like DNA-binding domains"/>
    <property type="match status" value="1"/>
</dbReference>
<dbReference type="Pfam" id="PF17765">
    <property type="entry name" value="MLTR_LBD"/>
    <property type="match status" value="1"/>
</dbReference>
<dbReference type="InterPro" id="IPR010982">
    <property type="entry name" value="Lambda_DNA-bd_dom_sf"/>
</dbReference>
<accession>A0A317NET0</accession>
<dbReference type="GO" id="GO:0003677">
    <property type="term" value="F:DNA binding"/>
    <property type="evidence" value="ECO:0007669"/>
    <property type="project" value="InterPro"/>
</dbReference>
<dbReference type="Gene3D" id="1.10.260.40">
    <property type="entry name" value="lambda repressor-like DNA-binding domains"/>
    <property type="match status" value="1"/>
</dbReference>
<dbReference type="CDD" id="cd00093">
    <property type="entry name" value="HTH_XRE"/>
    <property type="match status" value="1"/>
</dbReference>
<name>A0A317NET0_9NOCA</name>
<evidence type="ECO:0000313" key="2">
    <source>
        <dbReference type="EMBL" id="PWV72208.1"/>
    </source>
</evidence>
<comment type="caution">
    <text evidence="2">The sequence shown here is derived from an EMBL/GenBank/DDBJ whole genome shotgun (WGS) entry which is preliminary data.</text>
</comment>
<dbReference type="AlphaFoldDB" id="A0A317NET0"/>
<dbReference type="PANTHER" id="PTHR35010">
    <property type="entry name" value="BLL4672 PROTEIN-RELATED"/>
    <property type="match status" value="1"/>
</dbReference>
<reference evidence="2 3" key="1">
    <citation type="submission" date="2018-05" db="EMBL/GenBank/DDBJ databases">
        <title>Genomic Encyclopedia of Type Strains, Phase IV (KMG-IV): sequencing the most valuable type-strain genomes for metagenomic binning, comparative biology and taxonomic classification.</title>
        <authorList>
            <person name="Goeker M."/>
        </authorList>
    </citation>
    <scope>NUCLEOTIDE SEQUENCE [LARGE SCALE GENOMIC DNA]</scope>
    <source>
        <strain evidence="2 3">DSM 44717</strain>
    </source>
</reference>
<evidence type="ECO:0000313" key="3">
    <source>
        <dbReference type="Proteomes" id="UP000246410"/>
    </source>
</evidence>
<protein>
    <submittedName>
        <fullName evidence="2">Transcriptional regulator with XRE-family HTH domain</fullName>
    </submittedName>
</protein>
<organism evidence="2 3">
    <name type="scientific">Nocardia neocaledoniensis</name>
    <dbReference type="NCBI Taxonomy" id="236511"/>
    <lineage>
        <taxon>Bacteria</taxon>
        <taxon>Bacillati</taxon>
        <taxon>Actinomycetota</taxon>
        <taxon>Actinomycetes</taxon>
        <taxon>Mycobacteriales</taxon>
        <taxon>Nocardiaceae</taxon>
        <taxon>Nocardia</taxon>
    </lineage>
</organism>
<dbReference type="Gene3D" id="3.30.450.180">
    <property type="match status" value="1"/>
</dbReference>
<dbReference type="Proteomes" id="UP000246410">
    <property type="component" value="Unassembled WGS sequence"/>
</dbReference>
<dbReference type="InterPro" id="IPR001387">
    <property type="entry name" value="Cro/C1-type_HTH"/>
</dbReference>
<evidence type="ECO:0000259" key="1">
    <source>
        <dbReference type="PROSITE" id="PS50943"/>
    </source>
</evidence>
<dbReference type="PANTHER" id="PTHR35010:SF4">
    <property type="entry name" value="BLL5781 PROTEIN"/>
    <property type="match status" value="1"/>
</dbReference>
<sequence length="274" mass="30400">MGEQATVGSLVRQWRERRRRTQLDLSLAAGLSARHLSFIETGRAVPSREMIERLCDELDVPLRARNQLYLRAGYAPVHTERPLRDLGRVRTAVEAVLAGHEPNPAVVVDARWDLLSANRTMAGFLAAVPARLRAPRTNMLRATLHPDGLAGQIRNHAQWRRHTLRRVRRQLDRTADPALADLLAELESYPAPADPGELVGDFDADLCTPMLLDTEAGPMSLLYAVTVFGSPRDVTLDEIAVEMFFPADEGTRRILAALSEANEAQGQRLSHTVP</sequence>
<dbReference type="InterPro" id="IPR041413">
    <property type="entry name" value="MLTR_LBD"/>
</dbReference>
<dbReference type="RefSeq" id="WP_110039853.1">
    <property type="nucleotide sequence ID" value="NZ_QGTL01000009.1"/>
</dbReference>
<proteinExistence type="predicted"/>
<dbReference type="SMART" id="SM00530">
    <property type="entry name" value="HTH_XRE"/>
    <property type="match status" value="1"/>
</dbReference>
<dbReference type="PROSITE" id="PS50943">
    <property type="entry name" value="HTH_CROC1"/>
    <property type="match status" value="1"/>
</dbReference>
<feature type="domain" description="HTH cro/C1-type" evidence="1">
    <location>
        <begin position="11"/>
        <end position="65"/>
    </location>
</feature>
<gene>
    <name evidence="2" type="ORF">DFR69_109124</name>
</gene>
<dbReference type="EMBL" id="QGTL01000009">
    <property type="protein sequence ID" value="PWV72208.1"/>
    <property type="molecule type" value="Genomic_DNA"/>
</dbReference>